<keyword evidence="4" id="KW-0560">Oxidoreductase</keyword>
<evidence type="ECO:0000256" key="1">
    <source>
        <dbReference type="ARBA" id="ARBA00022485"/>
    </source>
</evidence>
<evidence type="ECO:0000256" key="6">
    <source>
        <dbReference type="ARBA" id="ARBA00023014"/>
    </source>
</evidence>
<dbReference type="SUPFAM" id="SSF54862">
    <property type="entry name" value="4Fe-4S ferredoxins"/>
    <property type="match status" value="1"/>
</dbReference>
<dbReference type="Pfam" id="PF03460">
    <property type="entry name" value="NIR_SIR_ferr"/>
    <property type="match status" value="1"/>
</dbReference>
<dbReference type="PANTHER" id="PTHR32439:SF9">
    <property type="entry name" value="BLR3264 PROTEIN"/>
    <property type="match status" value="1"/>
</dbReference>
<dbReference type="Gene3D" id="3.30.413.10">
    <property type="entry name" value="Sulfite Reductase Hemoprotein, domain 1"/>
    <property type="match status" value="1"/>
</dbReference>
<dbReference type="KEGG" id="pth:PTH_0242"/>
<dbReference type="GO" id="GO:0016491">
    <property type="term" value="F:oxidoreductase activity"/>
    <property type="evidence" value="ECO:0007669"/>
    <property type="project" value="UniProtKB-KW"/>
</dbReference>
<dbReference type="InterPro" id="IPR005117">
    <property type="entry name" value="NiRdtase/SiRdtase_haem-b_fer"/>
</dbReference>
<dbReference type="InterPro" id="IPR006066">
    <property type="entry name" value="NO2/SO3_Rdtase_FeS/sirohaem_BS"/>
</dbReference>
<keyword evidence="5" id="KW-0408">Iron</keyword>
<dbReference type="PROSITE" id="PS00365">
    <property type="entry name" value="NIR_SIR"/>
    <property type="match status" value="1"/>
</dbReference>
<gene>
    <name evidence="8" type="primary">DsrA</name>
    <name evidence="8" type="ordered locus">PTH_0242</name>
</gene>
<dbReference type="Gene3D" id="3.30.70.3340">
    <property type="match status" value="1"/>
</dbReference>
<dbReference type="Gene3D" id="3.30.70.20">
    <property type="match status" value="1"/>
</dbReference>
<keyword evidence="9" id="KW-1185">Reference proteome</keyword>
<keyword evidence="1" id="KW-0004">4Fe-4S</keyword>
<evidence type="ECO:0000256" key="5">
    <source>
        <dbReference type="ARBA" id="ARBA00023004"/>
    </source>
</evidence>
<reference evidence="9" key="1">
    <citation type="journal article" date="2008" name="Genome Res.">
        <title>The genome of Pelotomaculum thermopropionicum reveals niche-associated evolution in anaerobic microbiota.</title>
        <authorList>
            <person name="Kosaka T."/>
            <person name="Kato S."/>
            <person name="Shimoyama T."/>
            <person name="Ishii S."/>
            <person name="Abe T."/>
            <person name="Watanabe K."/>
        </authorList>
    </citation>
    <scope>NUCLEOTIDE SEQUENCE [LARGE SCALE GENOMIC DNA]</scope>
    <source>
        <strain evidence="9">DSM 13744 / JCM 10971 / SI</strain>
    </source>
</reference>
<evidence type="ECO:0000256" key="4">
    <source>
        <dbReference type="ARBA" id="ARBA00023002"/>
    </source>
</evidence>
<dbReference type="InterPro" id="IPR045854">
    <property type="entry name" value="NO2/SO3_Rdtase_4Fe4S_sf"/>
</dbReference>
<dbReference type="GO" id="GO:0046872">
    <property type="term" value="F:metal ion binding"/>
    <property type="evidence" value="ECO:0007669"/>
    <property type="project" value="UniProtKB-KW"/>
</dbReference>
<dbReference type="PROSITE" id="PS00198">
    <property type="entry name" value="4FE4S_FER_1"/>
    <property type="match status" value="1"/>
</dbReference>
<dbReference type="InterPro" id="IPR017900">
    <property type="entry name" value="4Fe4S_Fe_S_CS"/>
</dbReference>
<dbReference type="SUPFAM" id="SSF56014">
    <property type="entry name" value="Nitrite and sulphite reductase 4Fe-4S domain-like"/>
    <property type="match status" value="1"/>
</dbReference>
<dbReference type="GO" id="GO:0020037">
    <property type="term" value="F:heme binding"/>
    <property type="evidence" value="ECO:0007669"/>
    <property type="project" value="InterPro"/>
</dbReference>
<name>A5D5R8_PELTS</name>
<dbReference type="AlphaFoldDB" id="A5D5R8"/>
<feature type="domain" description="4Fe-4S ferredoxin-type" evidence="7">
    <location>
        <begin position="156"/>
        <end position="185"/>
    </location>
</feature>
<evidence type="ECO:0000313" key="8">
    <source>
        <dbReference type="EMBL" id="BAF58423.1"/>
    </source>
</evidence>
<dbReference type="HOGENOM" id="CLU_072599_0_1_9"/>
<dbReference type="STRING" id="370438.PTH_0242"/>
<evidence type="ECO:0000313" key="9">
    <source>
        <dbReference type="Proteomes" id="UP000006556"/>
    </source>
</evidence>
<dbReference type="GO" id="GO:0051539">
    <property type="term" value="F:4 iron, 4 sulfur cluster binding"/>
    <property type="evidence" value="ECO:0007669"/>
    <property type="project" value="UniProtKB-KW"/>
</dbReference>
<dbReference type="eggNOG" id="COG2221">
    <property type="taxonomic scope" value="Bacteria"/>
</dbReference>
<proteinExistence type="predicted"/>
<dbReference type="InterPro" id="IPR006067">
    <property type="entry name" value="NO2/SO3_Rdtase_4Fe4S_dom"/>
</dbReference>
<dbReference type="EMBL" id="AP009389">
    <property type="protein sequence ID" value="BAF58423.1"/>
    <property type="molecule type" value="Genomic_DNA"/>
</dbReference>
<dbReference type="InterPro" id="IPR051329">
    <property type="entry name" value="NIR_SIR_4Fe-4S"/>
</dbReference>
<protein>
    <submittedName>
        <fullName evidence="8">Dissimilatory sulfite reductase (Desulfoviridin), alpha and beta subunits</fullName>
    </submittedName>
</protein>
<dbReference type="PRINTS" id="PR00397">
    <property type="entry name" value="SIROHAEM"/>
</dbReference>
<dbReference type="PANTHER" id="PTHR32439">
    <property type="entry name" value="FERREDOXIN--NITRITE REDUCTASE, CHLOROPLASTIC"/>
    <property type="match status" value="1"/>
</dbReference>
<dbReference type="Pfam" id="PF00037">
    <property type="entry name" value="Fer4"/>
    <property type="match status" value="1"/>
</dbReference>
<keyword evidence="6" id="KW-0411">Iron-sulfur</keyword>
<dbReference type="InterPro" id="IPR017896">
    <property type="entry name" value="4Fe4S_Fe-S-bd"/>
</dbReference>
<accession>A5D5R8</accession>
<dbReference type="PROSITE" id="PS51379">
    <property type="entry name" value="4FE4S_FER_2"/>
    <property type="match status" value="2"/>
</dbReference>
<keyword evidence="3" id="KW-0479">Metal-binding</keyword>
<feature type="domain" description="4Fe-4S ferredoxin-type" evidence="7">
    <location>
        <begin position="186"/>
        <end position="214"/>
    </location>
</feature>
<sequence>MAVDYNQLKKGGFIKQKQKDYFIVRFRSIAGNLTSDQLRHLAYLADKYGRGYVHITTRQGAEISWVNINDHMEMNQEIKALGLNTGTCGPRIRTVVACPGSEICGCGLMNTRETAVQLDREFFGRQMPAKVKIAVSGCPNCCARPRENDIGLVGAVEPVLCEEKCVGCGLCQKVCPRQAISMAEGKPYIHRSRCLLEGNCISSCPADAWQEKRKGYLLYIGGKVISKLHLGQEAALFIQESEVTQAVQKALMAFVALGQEGERMRNTVARIGIKAFAKEMDKL</sequence>
<evidence type="ECO:0000259" key="7">
    <source>
        <dbReference type="PROSITE" id="PS51379"/>
    </source>
</evidence>
<keyword evidence="2" id="KW-0349">Heme</keyword>
<dbReference type="Pfam" id="PF01077">
    <property type="entry name" value="NIR_SIR"/>
    <property type="match status" value="1"/>
</dbReference>
<dbReference type="SUPFAM" id="SSF55124">
    <property type="entry name" value="Nitrite/Sulfite reductase N-terminal domain-like"/>
    <property type="match status" value="1"/>
</dbReference>
<dbReference type="InterPro" id="IPR036136">
    <property type="entry name" value="Nit/Sulf_reduc_fer-like_dom_sf"/>
</dbReference>
<evidence type="ECO:0000256" key="3">
    <source>
        <dbReference type="ARBA" id="ARBA00022723"/>
    </source>
</evidence>
<organism evidence="8 9">
    <name type="scientific">Pelotomaculum thermopropionicum (strain DSM 13744 / JCM 10971 / SI)</name>
    <dbReference type="NCBI Taxonomy" id="370438"/>
    <lineage>
        <taxon>Bacteria</taxon>
        <taxon>Bacillati</taxon>
        <taxon>Bacillota</taxon>
        <taxon>Clostridia</taxon>
        <taxon>Eubacteriales</taxon>
        <taxon>Desulfotomaculaceae</taxon>
        <taxon>Pelotomaculum</taxon>
    </lineage>
</organism>
<evidence type="ECO:0000256" key="2">
    <source>
        <dbReference type="ARBA" id="ARBA00022617"/>
    </source>
</evidence>
<dbReference type="Proteomes" id="UP000006556">
    <property type="component" value="Chromosome"/>
</dbReference>